<comment type="caution">
    <text evidence="1">The sequence shown here is derived from an EMBL/GenBank/DDBJ whole genome shotgun (WGS) entry which is preliminary data.</text>
</comment>
<protein>
    <submittedName>
        <fullName evidence="1">Uncharacterized protein</fullName>
    </submittedName>
</protein>
<accession>A0ABV0YTT8</accession>
<evidence type="ECO:0000313" key="1">
    <source>
        <dbReference type="EMBL" id="MEQ2297265.1"/>
    </source>
</evidence>
<organism evidence="1 2">
    <name type="scientific">Ameca splendens</name>
    <dbReference type="NCBI Taxonomy" id="208324"/>
    <lineage>
        <taxon>Eukaryota</taxon>
        <taxon>Metazoa</taxon>
        <taxon>Chordata</taxon>
        <taxon>Craniata</taxon>
        <taxon>Vertebrata</taxon>
        <taxon>Euteleostomi</taxon>
        <taxon>Actinopterygii</taxon>
        <taxon>Neopterygii</taxon>
        <taxon>Teleostei</taxon>
        <taxon>Neoteleostei</taxon>
        <taxon>Acanthomorphata</taxon>
        <taxon>Ovalentaria</taxon>
        <taxon>Atherinomorphae</taxon>
        <taxon>Cyprinodontiformes</taxon>
        <taxon>Goodeidae</taxon>
        <taxon>Ameca</taxon>
    </lineage>
</organism>
<keyword evidence="2" id="KW-1185">Reference proteome</keyword>
<dbReference type="EMBL" id="JAHRIP010042027">
    <property type="protein sequence ID" value="MEQ2297265.1"/>
    <property type="molecule type" value="Genomic_DNA"/>
</dbReference>
<reference evidence="1 2" key="1">
    <citation type="submission" date="2021-06" db="EMBL/GenBank/DDBJ databases">
        <authorList>
            <person name="Palmer J.M."/>
        </authorList>
    </citation>
    <scope>NUCLEOTIDE SEQUENCE [LARGE SCALE GENOMIC DNA]</scope>
    <source>
        <strain evidence="1 2">AS_MEX2019</strain>
        <tissue evidence="1">Muscle</tissue>
    </source>
</reference>
<evidence type="ECO:0000313" key="2">
    <source>
        <dbReference type="Proteomes" id="UP001469553"/>
    </source>
</evidence>
<proteinExistence type="predicted"/>
<dbReference type="Proteomes" id="UP001469553">
    <property type="component" value="Unassembled WGS sequence"/>
</dbReference>
<gene>
    <name evidence="1" type="ORF">AMECASPLE_033069</name>
</gene>
<name>A0ABV0YTT8_9TELE</name>
<sequence>MKRGCDAQDENPLLPDKTLKGLRLACSTGVSSSDTQKFVDSYQHYSTSATQIAQKLLRNAGASVARLTRSSRLLESADVSSPQPRFSSVIFLLRSTSTPYCRYCNCSG</sequence>